<organism evidence="2 3">
    <name type="scientific">Fonsecaea erecta</name>
    <dbReference type="NCBI Taxonomy" id="1367422"/>
    <lineage>
        <taxon>Eukaryota</taxon>
        <taxon>Fungi</taxon>
        <taxon>Dikarya</taxon>
        <taxon>Ascomycota</taxon>
        <taxon>Pezizomycotina</taxon>
        <taxon>Eurotiomycetes</taxon>
        <taxon>Chaetothyriomycetidae</taxon>
        <taxon>Chaetothyriales</taxon>
        <taxon>Herpotrichiellaceae</taxon>
        <taxon>Fonsecaea</taxon>
    </lineage>
</organism>
<reference evidence="2 3" key="1">
    <citation type="submission" date="2016-04" db="EMBL/GenBank/DDBJ databases">
        <title>Draft genome of Fonsecaea erecta CBS 125763.</title>
        <authorList>
            <person name="Weiss V.A."/>
            <person name="Vicente V.A."/>
            <person name="Raittz R.T."/>
            <person name="Moreno L.F."/>
            <person name="De Souza E.M."/>
            <person name="Pedrosa F.O."/>
            <person name="Steffens M.B."/>
            <person name="Faoro H."/>
            <person name="Tadra-Sfeir M.Z."/>
            <person name="Najafzadeh M.J."/>
            <person name="Felipe M.S."/>
            <person name="Teixeira M."/>
            <person name="Sun J."/>
            <person name="Xi L."/>
            <person name="Gomes R."/>
            <person name="De Azevedo C.M."/>
            <person name="Salgado C.G."/>
            <person name="Da Silva M.B."/>
            <person name="Nascimento M.F."/>
            <person name="Queiroz-Telles F."/>
            <person name="Attili D.S."/>
            <person name="Gorbushina A."/>
        </authorList>
    </citation>
    <scope>NUCLEOTIDE SEQUENCE [LARGE SCALE GENOMIC DNA]</scope>
    <source>
        <strain evidence="2 3">CBS 125763</strain>
    </source>
</reference>
<sequence>MKRLNRHLNPSGRKEGVDGTASRVEPTEEELPVAAAAHGNNTWFRFLSMTEVDLSTAEDFLEYVKEHPSATATDAEVLLSPRVVDNAAASQLLDDLRNEDMVRGFQRRIDYTLQVNEETDVWRLRQRFTWLMWYDIVKAVRPDVSGRRLGRKVKEDVRAFVATVESDEDQVEVIVANISSWCRYGMRLQAMCDIFGEGCILILLPQLTYSFITGKRMHVGGRGFQAAMEHLDSIGLKQVLDDHPHIQELAAAMREVLCSSVARQVPAHLRARGWTSSGGDATDQETLARPVKALLPTVKCGPVPSPGSDIQPAQTRLNVRGATGNTAILTITTIVASTMADVEQKPPTLPLIPQALGDIHALDHESLLRHCALRKLNTSGDKRLLNRRLQAWYLVDDEADLALRGGRERRRHRRSGGRPSVLSSPAPSTGGAHGHDTNLRRCLLDVLVRGLTVYVFVGVAKQALAGYGDEKLRALEPEEYREWRHKTQSRIMWAQGVFIFAPLLHRLCTLLETGFAREGTAATCASLHTDGYRVHGGKDMGMTEVVEFHDPLAFSHGSNRCIDNTARTSNQLRFPETWGVDGCQHVPRREVINIVHEVPGQAEKEPGWWRETTFSTLRIP</sequence>
<protein>
    <recommendedName>
        <fullName evidence="4">SAP domain-containing protein</fullName>
    </recommendedName>
</protein>
<evidence type="ECO:0008006" key="4">
    <source>
        <dbReference type="Google" id="ProtNLM"/>
    </source>
</evidence>
<dbReference type="Proteomes" id="UP000078343">
    <property type="component" value="Unassembled WGS sequence"/>
</dbReference>
<keyword evidence="3" id="KW-1185">Reference proteome</keyword>
<dbReference type="OrthoDB" id="4161824at2759"/>
<evidence type="ECO:0000313" key="3">
    <source>
        <dbReference type="Proteomes" id="UP000078343"/>
    </source>
</evidence>
<feature type="region of interest" description="Disordered" evidence="1">
    <location>
        <begin position="406"/>
        <end position="435"/>
    </location>
</feature>
<comment type="caution">
    <text evidence="2">The sequence shown here is derived from an EMBL/GenBank/DDBJ whole genome shotgun (WGS) entry which is preliminary data.</text>
</comment>
<dbReference type="GeneID" id="30009358"/>
<evidence type="ECO:0000256" key="1">
    <source>
        <dbReference type="SAM" id="MobiDB-lite"/>
    </source>
</evidence>
<accession>A0A178ZK63</accession>
<dbReference type="AlphaFoldDB" id="A0A178ZK63"/>
<gene>
    <name evidence="2" type="ORF">AYL99_05190</name>
</gene>
<feature type="region of interest" description="Disordered" evidence="1">
    <location>
        <begin position="1"/>
        <end position="27"/>
    </location>
</feature>
<feature type="compositionally biased region" description="Basic residues" evidence="1">
    <location>
        <begin position="407"/>
        <end position="416"/>
    </location>
</feature>
<dbReference type="RefSeq" id="XP_018693555.1">
    <property type="nucleotide sequence ID" value="XM_018836702.1"/>
</dbReference>
<proteinExistence type="predicted"/>
<name>A0A178ZK63_9EURO</name>
<dbReference type="EMBL" id="LVYI01000004">
    <property type="protein sequence ID" value="OAP60188.1"/>
    <property type="molecule type" value="Genomic_DNA"/>
</dbReference>
<evidence type="ECO:0000313" key="2">
    <source>
        <dbReference type="EMBL" id="OAP60188.1"/>
    </source>
</evidence>